<evidence type="ECO:0000313" key="2">
    <source>
        <dbReference type="EMBL" id="CAG25652.1"/>
    </source>
</evidence>
<keyword evidence="1" id="KW-0472">Membrane</keyword>
<dbReference type="EMBL" id="AJ635161">
    <property type="protein sequence ID" value="CAG25652.1"/>
    <property type="molecule type" value="Genomic_DNA"/>
</dbReference>
<dbReference type="GeneID" id="4432046"/>
<keyword evidence="1" id="KW-1133">Transmembrane helix</keyword>
<proteinExistence type="predicted"/>
<dbReference type="KEGG" id="vg:4432046"/>
<reference evidence="2 3" key="1">
    <citation type="journal article" date="2004" name="Virology">
        <title>Morphology and genome organisation of the virus PSV of the hyperthermophilic archaeal genera Pyrobaculum and Thermoproteus: A novel virus family, the Globuloviridae.</title>
        <authorList>
            <person name="Haering M."/>
            <person name="Peng X."/>
            <person name="Bruegger K."/>
            <person name="Rachel R."/>
            <person name="Stetter K.O."/>
            <person name="Garrett R.A."/>
            <person name="Prangishvili D."/>
        </authorList>
    </citation>
    <scope>NUCLEOTIDE SEQUENCE [LARGE SCALE GENOMIC DNA]</scope>
    <source>
        <strain evidence="3">Isolate United States/Yellowstone</strain>
    </source>
</reference>
<dbReference type="RefSeq" id="YP_015554.1">
    <property type="nucleotide sequence ID" value="NC_005872.1"/>
</dbReference>
<evidence type="ECO:0000313" key="3">
    <source>
        <dbReference type="Proteomes" id="UP000008777"/>
    </source>
</evidence>
<protein>
    <submittedName>
        <fullName evidence="2">Uncharacterized protein</fullName>
    </submittedName>
</protein>
<evidence type="ECO:0000256" key="1">
    <source>
        <dbReference type="SAM" id="Phobius"/>
    </source>
</evidence>
<accession>Q6ZYH0</accession>
<organism evidence="2 3">
    <name type="scientific">Pyrobaculum spherical virus (isolate United States/Yellowstone)</name>
    <name type="common">PSV</name>
    <dbReference type="NCBI Taxonomy" id="654907"/>
    <lineage>
        <taxon>Viruses</taxon>
        <taxon>Viruses incertae sedis</taxon>
        <taxon>Globuloviridae</taxon>
        <taxon>Alphaglobulovirus</taxon>
        <taxon>Alphaglobulovirus obsidianense</taxon>
    </lineage>
</organism>
<keyword evidence="3" id="KW-1185">Reference proteome</keyword>
<organismHost>
    <name type="scientific">Pyrobaculum</name>
    <dbReference type="NCBI Taxonomy" id="2276"/>
</organismHost>
<name>Q6ZYH0_PSVY</name>
<keyword evidence="1" id="KW-0812">Transmembrane</keyword>
<organismHost>
    <name type="scientific">Thermoproteus tenax</name>
    <dbReference type="NCBI Taxonomy" id="2271"/>
</organismHost>
<dbReference type="Proteomes" id="UP000008777">
    <property type="component" value="Segment"/>
</dbReference>
<feature type="transmembrane region" description="Helical" evidence="1">
    <location>
        <begin position="42"/>
        <end position="63"/>
    </location>
</feature>
<sequence length="149" mass="16536">MRLVVAGVALELLDALTTLLIISFGLGREANPRLFFVNEEPLWLFPIFLAQAAFVGGVGYLAWLEKRRGYMRAYYVTASPVVAYLIHKSVVVVNNVAVGLFGFEGLDYYLSEFIKTSMVVGGLTYGIVRAVTLKIHYKALHDVQFKGEA</sequence>